<evidence type="ECO:0000256" key="3">
    <source>
        <dbReference type="ARBA" id="ARBA00023034"/>
    </source>
</evidence>
<evidence type="ECO:0000256" key="4">
    <source>
        <dbReference type="ARBA" id="ARBA00023121"/>
    </source>
</evidence>
<dbReference type="Gene3D" id="1.10.3630.10">
    <property type="entry name" value="yeast vps74-n-term truncation variant domain like"/>
    <property type="match status" value="1"/>
</dbReference>
<keyword evidence="8" id="KW-1185">Reference proteome</keyword>
<keyword evidence="5" id="KW-0472">Membrane</keyword>
<accession>A0A4S2M7V6</accession>
<dbReference type="GO" id="GO:0007030">
    <property type="term" value="P:Golgi organization"/>
    <property type="evidence" value="ECO:0007669"/>
    <property type="project" value="TreeGrafter"/>
</dbReference>
<dbReference type="GO" id="GO:0005802">
    <property type="term" value="C:trans-Golgi network"/>
    <property type="evidence" value="ECO:0007669"/>
    <property type="project" value="TreeGrafter"/>
</dbReference>
<dbReference type="EMBL" id="SJOL01003761">
    <property type="protein sequence ID" value="TGZ72376.1"/>
    <property type="molecule type" value="Genomic_DNA"/>
</dbReference>
<dbReference type="InterPro" id="IPR008628">
    <property type="entry name" value="GPP34-like"/>
</dbReference>
<comment type="subcellular location">
    <subcellularLocation>
        <location evidence="1">Golgi apparatus membrane</location>
        <topology evidence="1">Peripheral membrane protein</topology>
        <orientation evidence="1">Cytoplasmic side</orientation>
    </subcellularLocation>
</comment>
<dbReference type="PANTHER" id="PTHR12704:SF2">
    <property type="entry name" value="GOLGI PHOSPHOPROTEIN 3 HOMOLOG SAURON"/>
    <property type="match status" value="1"/>
</dbReference>
<comment type="caution">
    <text evidence="7">The sequence shown here is derived from an EMBL/GenBank/DDBJ whole genome shotgun (WGS) entry which is preliminary data.</text>
</comment>
<evidence type="ECO:0000256" key="1">
    <source>
        <dbReference type="ARBA" id="ARBA00004255"/>
    </source>
</evidence>
<dbReference type="STRING" id="147828.A0A4S2M7V6"/>
<protein>
    <recommendedName>
        <fullName evidence="9">Golgi phosphoprotein 3</fullName>
    </recommendedName>
</protein>
<feature type="region of interest" description="Disordered" evidence="6">
    <location>
        <begin position="1"/>
        <end position="41"/>
    </location>
</feature>
<evidence type="ECO:0008006" key="9">
    <source>
        <dbReference type="Google" id="ProtNLM"/>
    </source>
</evidence>
<evidence type="ECO:0000256" key="5">
    <source>
        <dbReference type="ARBA" id="ARBA00023136"/>
    </source>
</evidence>
<reference evidence="7 8" key="1">
    <citation type="journal article" date="2019" name="BMC Genomics">
        <title>New insights from Opisthorchis felineus genome: update on genomics of the epidemiologically important liver flukes.</title>
        <authorList>
            <person name="Ershov N.I."/>
            <person name="Mordvinov V.A."/>
            <person name="Prokhortchouk E.B."/>
            <person name="Pakharukova M.Y."/>
            <person name="Gunbin K.V."/>
            <person name="Ustyantsev K."/>
            <person name="Genaev M.A."/>
            <person name="Blinov A.G."/>
            <person name="Mazur A."/>
            <person name="Boulygina E."/>
            <person name="Tsygankova S."/>
            <person name="Khrameeva E."/>
            <person name="Chekanov N."/>
            <person name="Fan G."/>
            <person name="Xiao A."/>
            <person name="Zhang H."/>
            <person name="Xu X."/>
            <person name="Yang H."/>
            <person name="Solovyev V."/>
            <person name="Lee S.M."/>
            <person name="Liu X."/>
            <person name="Afonnikov D.A."/>
            <person name="Skryabin K.G."/>
        </authorList>
    </citation>
    <scope>NUCLEOTIDE SEQUENCE [LARGE SCALE GENOMIC DNA]</scope>
    <source>
        <strain evidence="7">AK-0245</strain>
        <tissue evidence="7">Whole organism</tissue>
    </source>
</reference>
<dbReference type="GO" id="GO:0043001">
    <property type="term" value="P:Golgi to plasma membrane protein transport"/>
    <property type="evidence" value="ECO:0007669"/>
    <property type="project" value="TreeGrafter"/>
</dbReference>
<dbReference type="OrthoDB" id="2189106at2759"/>
<evidence type="ECO:0000313" key="8">
    <source>
        <dbReference type="Proteomes" id="UP000308267"/>
    </source>
</evidence>
<dbReference type="GO" id="GO:0006890">
    <property type="term" value="P:retrograde vesicle-mediated transport, Golgi to endoplasmic reticulum"/>
    <property type="evidence" value="ECO:0007669"/>
    <property type="project" value="TreeGrafter"/>
</dbReference>
<keyword evidence="4" id="KW-0446">Lipid-binding</keyword>
<evidence type="ECO:0000256" key="6">
    <source>
        <dbReference type="SAM" id="MobiDB-lite"/>
    </source>
</evidence>
<name>A0A4S2M7V6_OPIFE</name>
<dbReference type="AlphaFoldDB" id="A0A4S2M7V6"/>
<comment type="similarity">
    <text evidence="2">Belongs to the GOLPH3/VPS74 family.</text>
</comment>
<dbReference type="GO" id="GO:0070273">
    <property type="term" value="F:phosphatidylinositol-4-phosphate binding"/>
    <property type="evidence" value="ECO:0007669"/>
    <property type="project" value="InterPro"/>
</dbReference>
<evidence type="ECO:0000313" key="7">
    <source>
        <dbReference type="EMBL" id="TGZ72376.1"/>
    </source>
</evidence>
<dbReference type="GO" id="GO:0005829">
    <property type="term" value="C:cytosol"/>
    <property type="evidence" value="ECO:0007669"/>
    <property type="project" value="TreeGrafter"/>
</dbReference>
<dbReference type="PANTHER" id="PTHR12704">
    <property type="entry name" value="TRANS-GOLGI PROTEIN GMX33"/>
    <property type="match status" value="1"/>
</dbReference>
<proteinExistence type="inferred from homology"/>
<dbReference type="GO" id="GO:0048194">
    <property type="term" value="P:Golgi vesicle budding"/>
    <property type="evidence" value="ECO:0007669"/>
    <property type="project" value="TreeGrafter"/>
</dbReference>
<dbReference type="GO" id="GO:0031985">
    <property type="term" value="C:Golgi cisterna"/>
    <property type="evidence" value="ECO:0007669"/>
    <property type="project" value="TreeGrafter"/>
</dbReference>
<sequence>MLSGCDSSDGVLLRRNVVRPPEPEATVQNNTADEATQEEGDSKEVRLSLMEEILLLGLKDREGHLSFWNDSVSCGLRGCVLAELGLRGRIGLEPAGMRRRGLFSRAIIVKNGLPTGDALLDEALKLIKTNNPENAKTWIDYLSGETWNPFKLPLQMRHVRERIAKSLVEKGICTTEKQNFVVFDMMTHPLVDFHTKQRVMQRIQDGIINRWSADVQKIDKRLLTLIILAHHSDVLDNALASLSDSDYDLARKRVNSVLQLDFTAESARDGALDVLWAVYASFAI</sequence>
<organism evidence="7 8">
    <name type="scientific">Opisthorchis felineus</name>
    <dbReference type="NCBI Taxonomy" id="147828"/>
    <lineage>
        <taxon>Eukaryota</taxon>
        <taxon>Metazoa</taxon>
        <taxon>Spiralia</taxon>
        <taxon>Lophotrochozoa</taxon>
        <taxon>Platyhelminthes</taxon>
        <taxon>Trematoda</taxon>
        <taxon>Digenea</taxon>
        <taxon>Opisthorchiida</taxon>
        <taxon>Opisthorchiata</taxon>
        <taxon>Opisthorchiidae</taxon>
        <taxon>Opisthorchis</taxon>
    </lineage>
</organism>
<keyword evidence="3" id="KW-0333">Golgi apparatus</keyword>
<dbReference type="Proteomes" id="UP000308267">
    <property type="component" value="Unassembled WGS sequence"/>
</dbReference>
<dbReference type="Pfam" id="PF05719">
    <property type="entry name" value="GPP34"/>
    <property type="match status" value="1"/>
</dbReference>
<dbReference type="GO" id="GO:0000139">
    <property type="term" value="C:Golgi membrane"/>
    <property type="evidence" value="ECO:0007669"/>
    <property type="project" value="UniProtKB-SubCell"/>
</dbReference>
<evidence type="ECO:0000256" key="2">
    <source>
        <dbReference type="ARBA" id="ARBA00007284"/>
    </source>
</evidence>
<gene>
    <name evidence="7" type="ORF">CRM22_002119</name>
</gene>
<dbReference type="InterPro" id="IPR038261">
    <property type="entry name" value="GPP34-like_sf"/>
</dbReference>